<dbReference type="Pfam" id="PF00004">
    <property type="entry name" value="AAA"/>
    <property type="match status" value="1"/>
</dbReference>
<reference evidence="3 4" key="1">
    <citation type="journal article" date="2024" name="IMA Fungus">
        <title>Apiospora arundinis, a panoply of carbohydrate-active enzymes and secondary metabolites.</title>
        <authorList>
            <person name="Sorensen T."/>
            <person name="Petersen C."/>
            <person name="Muurmann A.T."/>
            <person name="Christiansen J.V."/>
            <person name="Brundto M.L."/>
            <person name="Overgaard C.K."/>
            <person name="Boysen A.T."/>
            <person name="Wollenberg R.D."/>
            <person name="Larsen T.O."/>
            <person name="Sorensen J.L."/>
            <person name="Nielsen K.L."/>
            <person name="Sondergaard T.E."/>
        </authorList>
    </citation>
    <scope>NUCLEOTIDE SEQUENCE [LARGE SCALE GENOMIC DNA]</scope>
    <source>
        <strain evidence="3 4">AAU 773</strain>
    </source>
</reference>
<feature type="compositionally biased region" description="Low complexity" evidence="1">
    <location>
        <begin position="72"/>
        <end position="81"/>
    </location>
</feature>
<dbReference type="InterPro" id="IPR054289">
    <property type="entry name" value="DUF7025"/>
</dbReference>
<dbReference type="PANTHER" id="PTHR46411:SF4">
    <property type="entry name" value="AAA+ ATPASE DOMAIN-CONTAINING PROTEIN"/>
    <property type="match status" value="1"/>
</dbReference>
<dbReference type="SUPFAM" id="SSF52540">
    <property type="entry name" value="P-loop containing nucleoside triphosphate hydrolases"/>
    <property type="match status" value="1"/>
</dbReference>
<evidence type="ECO:0000256" key="1">
    <source>
        <dbReference type="SAM" id="MobiDB-lite"/>
    </source>
</evidence>
<dbReference type="SMART" id="SM00382">
    <property type="entry name" value="AAA"/>
    <property type="match status" value="1"/>
</dbReference>
<dbReference type="Proteomes" id="UP001390339">
    <property type="component" value="Unassembled WGS sequence"/>
</dbReference>
<feature type="compositionally biased region" description="Basic and acidic residues" evidence="1">
    <location>
        <begin position="83"/>
        <end position="98"/>
    </location>
</feature>
<dbReference type="Pfam" id="PF22942">
    <property type="entry name" value="DUF7025"/>
    <property type="match status" value="1"/>
</dbReference>
<accession>A0ABR2JFF5</accession>
<organism evidence="3 4">
    <name type="scientific">Apiospora arundinis</name>
    <dbReference type="NCBI Taxonomy" id="335852"/>
    <lineage>
        <taxon>Eukaryota</taxon>
        <taxon>Fungi</taxon>
        <taxon>Dikarya</taxon>
        <taxon>Ascomycota</taxon>
        <taxon>Pezizomycotina</taxon>
        <taxon>Sordariomycetes</taxon>
        <taxon>Xylariomycetidae</taxon>
        <taxon>Amphisphaeriales</taxon>
        <taxon>Apiosporaceae</taxon>
        <taxon>Apiospora</taxon>
    </lineage>
</organism>
<sequence>MLTTKISLPLKFETLSLNLNPSAQPSIARARLASPTETMPEIGTVSITETTAQPDAASNASATEEKPMTENPPVSDPVDPGDVTDKQKKEAPSDAQKADDEEVEAPPPSKDDVDPRSKVIRTASLWCPETMRKHSSLLDFNIFECPECHQNLYAMKARRDVGSVTSTDTSPEDSDDGSSSDEDDEPEAVLVVNTVDMRDTHDDCIDRTPWRGTFDLQEARKNLVHSNLAFEVVTVLETSVLGTRGHAPGTFRAPTRSAANILDNATIDVEVRHTTITIHSRPLVGFMKSVVSYYPGLNLNGNTVRIAEPFAILVHHYSQLETFLAKPDDSTAIEEPKTENEETKKEEKKKNLVNRQLESLLQFVKQPKYDSPILEEIERNSRGVCTFRMLWYMLRPGSTVYLSRDGRLSAMVISQVEIDERILRPEAKWMRPYEITLWYLDFDGRHVGRSEETVSIPAFEGERLITSLRLFPVEYRDSADGGKTKRELEEMGKRWFSYLHGSQAHYSGEFIGPLNRLFNGRVYIDNAAYVEEESSKSSPPGPQAFRGPPPMPPGYRSHRFPGEPPAAPPSHLRPGADKGSAREIPAVGNVDDLGEGLSVCSCDDCRGKRVHPPPGFQWAAYDLIDPKATTTLEMPEGPHGKDHRYMLCSHRLFGFVFKSRKWEVLNVKFCTPARIQPGAIRSLVMPEDRKIMIQALVEQYNTATSKDGSVQRKQWGADFIESKGDGQIFLLHGGPGVGKSFTAECIAEFTGRPLLSLNVGDIGTSEEKVEQRLSYWFNLAEKWGAVMLIDEADIYLERRSVSDLKRNGIVSVFLRCMEYYRGILFLTTNRVGQFDDAFMSRIHLIIHYEPLGDRERHKIWTQFFEKLENERSDIAIASRARNYVLNDPEITNVKWNGREIRNAFQTAVALADYQFSIKENRKEYETAQLDQKHFQQICGMALQFKGYLNNLHGMDEQGRAFVAKARIDESVD</sequence>
<keyword evidence="4" id="KW-1185">Reference proteome</keyword>
<evidence type="ECO:0000313" key="3">
    <source>
        <dbReference type="EMBL" id="KAK8876688.1"/>
    </source>
</evidence>
<dbReference type="PANTHER" id="PTHR46411">
    <property type="entry name" value="FAMILY ATPASE, PUTATIVE-RELATED"/>
    <property type="match status" value="1"/>
</dbReference>
<dbReference type="Gene3D" id="3.40.50.300">
    <property type="entry name" value="P-loop containing nucleotide triphosphate hydrolases"/>
    <property type="match status" value="1"/>
</dbReference>
<comment type="caution">
    <text evidence="3">The sequence shown here is derived from an EMBL/GenBank/DDBJ whole genome shotgun (WGS) entry which is preliminary data.</text>
</comment>
<name>A0ABR2JFF5_9PEZI</name>
<feature type="compositionally biased region" description="Pro residues" evidence="1">
    <location>
        <begin position="539"/>
        <end position="553"/>
    </location>
</feature>
<feature type="compositionally biased region" description="Acidic residues" evidence="1">
    <location>
        <begin position="170"/>
        <end position="187"/>
    </location>
</feature>
<evidence type="ECO:0000259" key="2">
    <source>
        <dbReference type="SMART" id="SM00382"/>
    </source>
</evidence>
<dbReference type="InterPro" id="IPR003593">
    <property type="entry name" value="AAA+_ATPase"/>
</dbReference>
<feature type="region of interest" description="Disordered" evidence="1">
    <location>
        <begin position="532"/>
        <end position="582"/>
    </location>
</feature>
<dbReference type="EMBL" id="JAPCWZ010000002">
    <property type="protein sequence ID" value="KAK8876688.1"/>
    <property type="molecule type" value="Genomic_DNA"/>
</dbReference>
<protein>
    <recommendedName>
        <fullName evidence="2">AAA+ ATPase domain-containing protein</fullName>
    </recommendedName>
</protein>
<feature type="compositionally biased region" description="Polar residues" evidence="1">
    <location>
        <begin position="45"/>
        <end position="62"/>
    </location>
</feature>
<dbReference type="InterPro" id="IPR027417">
    <property type="entry name" value="P-loop_NTPase"/>
</dbReference>
<proteinExistence type="predicted"/>
<feature type="region of interest" description="Disordered" evidence="1">
    <location>
        <begin position="31"/>
        <end position="117"/>
    </location>
</feature>
<evidence type="ECO:0000313" key="4">
    <source>
        <dbReference type="Proteomes" id="UP001390339"/>
    </source>
</evidence>
<dbReference type="InterPro" id="IPR056599">
    <property type="entry name" value="AAA_lid_fung"/>
</dbReference>
<dbReference type="CDD" id="cd19481">
    <property type="entry name" value="RecA-like_protease"/>
    <property type="match status" value="1"/>
</dbReference>
<feature type="region of interest" description="Disordered" evidence="1">
    <location>
        <begin position="163"/>
        <end position="187"/>
    </location>
</feature>
<feature type="region of interest" description="Disordered" evidence="1">
    <location>
        <begin position="328"/>
        <end position="349"/>
    </location>
</feature>
<dbReference type="InterPro" id="IPR003959">
    <property type="entry name" value="ATPase_AAA_core"/>
</dbReference>
<feature type="domain" description="AAA+ ATPase" evidence="2">
    <location>
        <begin position="725"/>
        <end position="852"/>
    </location>
</feature>
<gene>
    <name evidence="3" type="ORF">PGQ11_001634</name>
</gene>
<dbReference type="Pfam" id="PF23232">
    <property type="entry name" value="AAA_lid_13"/>
    <property type="match status" value="1"/>
</dbReference>